<gene>
    <name evidence="1" type="ORF">C7476_12170</name>
</gene>
<organism evidence="1 2">
    <name type="scientific">Phyllobacterium bourgognense</name>
    <dbReference type="NCBI Taxonomy" id="314236"/>
    <lineage>
        <taxon>Bacteria</taxon>
        <taxon>Pseudomonadati</taxon>
        <taxon>Pseudomonadota</taxon>
        <taxon>Alphaproteobacteria</taxon>
        <taxon>Hyphomicrobiales</taxon>
        <taxon>Phyllobacteriaceae</taxon>
        <taxon>Phyllobacterium</taxon>
    </lineage>
</organism>
<sequence length="141" mass="15657">MRCGKASWRLVTTQMSGPWWRQRFARGWGLTEIHRMIAVLRGQPDYPDRRAGVNLALSDGYVEVSPPVEIAFNIYPGEVFSGRVETVVQAVATGQAQVSWPPPPMRSSPPPLSYAYDSMIPRPHKCCPPAAPGWQRSLPIG</sequence>
<evidence type="ECO:0000313" key="2">
    <source>
        <dbReference type="Proteomes" id="UP000253324"/>
    </source>
</evidence>
<reference evidence="1 2" key="1">
    <citation type="submission" date="2018-07" db="EMBL/GenBank/DDBJ databases">
        <title>Genomic Encyclopedia of Type Strains, Phase III (KMG-III): the genomes of soil and plant-associated and newly described type strains.</title>
        <authorList>
            <person name="Whitman W."/>
        </authorList>
    </citation>
    <scope>NUCLEOTIDE SEQUENCE [LARGE SCALE GENOMIC DNA]</scope>
    <source>
        <strain evidence="1 2">31-25a</strain>
    </source>
</reference>
<keyword evidence="2" id="KW-1185">Reference proteome</keyword>
<evidence type="ECO:0000313" key="1">
    <source>
        <dbReference type="EMBL" id="RCW78884.1"/>
    </source>
</evidence>
<comment type="caution">
    <text evidence="1">The sequence shown here is derived from an EMBL/GenBank/DDBJ whole genome shotgun (WGS) entry which is preliminary data.</text>
</comment>
<accession>A0A368YL55</accession>
<protein>
    <submittedName>
        <fullName evidence="1">Uncharacterized protein</fullName>
    </submittedName>
</protein>
<dbReference type="AlphaFoldDB" id="A0A368YL55"/>
<proteinExistence type="predicted"/>
<dbReference type="Proteomes" id="UP000253324">
    <property type="component" value="Unassembled WGS sequence"/>
</dbReference>
<name>A0A368YL55_9HYPH</name>
<dbReference type="EMBL" id="QPJM01000021">
    <property type="protein sequence ID" value="RCW78884.1"/>
    <property type="molecule type" value="Genomic_DNA"/>
</dbReference>